<evidence type="ECO:0008006" key="4">
    <source>
        <dbReference type="Google" id="ProtNLM"/>
    </source>
</evidence>
<evidence type="ECO:0000313" key="2">
    <source>
        <dbReference type="EMBL" id="OGZ78311.1"/>
    </source>
</evidence>
<dbReference type="Proteomes" id="UP000178650">
    <property type="component" value="Unassembled WGS sequence"/>
</dbReference>
<feature type="transmembrane region" description="Helical" evidence="1">
    <location>
        <begin position="270"/>
        <end position="290"/>
    </location>
</feature>
<keyword evidence="1" id="KW-0472">Membrane</keyword>
<dbReference type="STRING" id="1802223.A2358_00915"/>
<sequence length="294" mass="33771">MIKFAYFLLYFIIFQILLAIFTQFFGIFYFWVVLPANLFFILALLYVSLRGGSQADAAIQSHPKPHPKPLGLTLGLTLKPQRLKADWVFFAVAIISVLTLYQVHYNYSGEYGMVNDRLFQYRQAKNMQYVYPYFSDEWYAVSLVKESINSHSLPLKNPFDNSFFPNLEIFFHSFIAEIMLLFKLDPLTQYAVLSIFFNALIIVLAYLLLRINNVSKFSSAAASLSILYIASSSNLPGIWNLLPFTMGIILFLIGGCFFAEKNIKMTMLSFLFGALFYPPLIIFFTLPLLFNPRG</sequence>
<evidence type="ECO:0000256" key="1">
    <source>
        <dbReference type="SAM" id="Phobius"/>
    </source>
</evidence>
<feature type="transmembrane region" description="Helical" evidence="1">
    <location>
        <begin position="5"/>
        <end position="22"/>
    </location>
</feature>
<dbReference type="EMBL" id="MHPJ01000024">
    <property type="protein sequence ID" value="OGZ78311.1"/>
    <property type="molecule type" value="Genomic_DNA"/>
</dbReference>
<evidence type="ECO:0000313" key="3">
    <source>
        <dbReference type="Proteomes" id="UP000178650"/>
    </source>
</evidence>
<name>A0A1G2IV63_9BACT</name>
<comment type="caution">
    <text evidence="2">The sequence shown here is derived from an EMBL/GenBank/DDBJ whole genome shotgun (WGS) entry which is preliminary data.</text>
</comment>
<dbReference type="AlphaFoldDB" id="A0A1G2IV63"/>
<keyword evidence="1" id="KW-1133">Transmembrane helix</keyword>
<keyword evidence="1" id="KW-0812">Transmembrane</keyword>
<gene>
    <name evidence="2" type="ORF">A2358_00915</name>
</gene>
<feature type="transmembrane region" description="Helical" evidence="1">
    <location>
        <begin position="28"/>
        <end position="47"/>
    </location>
</feature>
<organism evidence="2 3">
    <name type="scientific">Candidatus Staskawiczbacteria bacterium RIFOXYB1_FULL_37_44</name>
    <dbReference type="NCBI Taxonomy" id="1802223"/>
    <lineage>
        <taxon>Bacteria</taxon>
        <taxon>Candidatus Staskawicziibacteriota</taxon>
    </lineage>
</organism>
<protein>
    <recommendedName>
        <fullName evidence="4">Glycosyltransferase RgtA/B/C/D-like domain-containing protein</fullName>
    </recommendedName>
</protein>
<accession>A0A1G2IV63</accession>
<reference evidence="2 3" key="1">
    <citation type="journal article" date="2016" name="Nat. Commun.">
        <title>Thousands of microbial genomes shed light on interconnected biogeochemical processes in an aquifer system.</title>
        <authorList>
            <person name="Anantharaman K."/>
            <person name="Brown C.T."/>
            <person name="Hug L.A."/>
            <person name="Sharon I."/>
            <person name="Castelle C.J."/>
            <person name="Probst A.J."/>
            <person name="Thomas B.C."/>
            <person name="Singh A."/>
            <person name="Wilkins M.J."/>
            <person name="Karaoz U."/>
            <person name="Brodie E.L."/>
            <person name="Williams K.H."/>
            <person name="Hubbard S.S."/>
            <person name="Banfield J.F."/>
        </authorList>
    </citation>
    <scope>NUCLEOTIDE SEQUENCE [LARGE SCALE GENOMIC DNA]</scope>
</reference>
<feature type="transmembrane region" description="Helical" evidence="1">
    <location>
        <begin position="189"/>
        <end position="209"/>
    </location>
</feature>
<feature type="transmembrane region" description="Helical" evidence="1">
    <location>
        <begin position="87"/>
        <end position="105"/>
    </location>
</feature>
<proteinExistence type="predicted"/>
<feature type="transmembrane region" description="Helical" evidence="1">
    <location>
        <begin position="237"/>
        <end position="258"/>
    </location>
</feature>